<evidence type="ECO:0000259" key="4">
    <source>
        <dbReference type="Pfam" id="PF14541"/>
    </source>
</evidence>
<dbReference type="Pfam" id="PF14541">
    <property type="entry name" value="TAXi_C"/>
    <property type="match status" value="1"/>
</dbReference>
<dbReference type="SUPFAM" id="SSF50630">
    <property type="entry name" value="Acid proteases"/>
    <property type="match status" value="1"/>
</dbReference>
<dbReference type="Pfam" id="PF14543">
    <property type="entry name" value="TAXi_N"/>
    <property type="match status" value="1"/>
</dbReference>
<dbReference type="Gene3D" id="2.40.70.10">
    <property type="entry name" value="Acid Proteases"/>
    <property type="match status" value="2"/>
</dbReference>
<dbReference type="AlphaFoldDB" id="A0AAV1CJV1"/>
<feature type="domain" description="Xylanase inhibitor C-terminal" evidence="4">
    <location>
        <begin position="327"/>
        <end position="480"/>
    </location>
</feature>
<keyword evidence="3" id="KW-0732">Signal</keyword>
<evidence type="ECO:0000256" key="3">
    <source>
        <dbReference type="SAM" id="SignalP"/>
    </source>
</evidence>
<dbReference type="GO" id="GO:0004190">
    <property type="term" value="F:aspartic-type endopeptidase activity"/>
    <property type="evidence" value="ECO:0007669"/>
    <property type="project" value="InterPro"/>
</dbReference>
<evidence type="ECO:0000256" key="2">
    <source>
        <dbReference type="PIRSR" id="PIRSR601461-1"/>
    </source>
</evidence>
<dbReference type="PANTHER" id="PTHR13683">
    <property type="entry name" value="ASPARTYL PROTEASES"/>
    <property type="match status" value="1"/>
</dbReference>
<dbReference type="Proteomes" id="UP001161247">
    <property type="component" value="Chromosome 2"/>
</dbReference>
<evidence type="ECO:0000259" key="5">
    <source>
        <dbReference type="Pfam" id="PF14543"/>
    </source>
</evidence>
<proteinExistence type="inferred from homology"/>
<dbReference type="InterPro" id="IPR021109">
    <property type="entry name" value="Peptidase_aspartic_dom_sf"/>
</dbReference>
<evidence type="ECO:0000313" key="7">
    <source>
        <dbReference type="Proteomes" id="UP001161247"/>
    </source>
</evidence>
<feature type="active site" evidence="2">
    <location>
        <position position="358"/>
    </location>
</feature>
<dbReference type="InterPro" id="IPR001461">
    <property type="entry name" value="Aspartic_peptidase_A1"/>
</dbReference>
<feature type="active site" evidence="2">
    <location>
        <position position="161"/>
    </location>
</feature>
<reference evidence="6" key="1">
    <citation type="submission" date="2023-03" db="EMBL/GenBank/DDBJ databases">
        <authorList>
            <person name="Julca I."/>
        </authorList>
    </citation>
    <scope>NUCLEOTIDE SEQUENCE</scope>
</reference>
<keyword evidence="7" id="KW-1185">Reference proteome</keyword>
<dbReference type="EMBL" id="OX459119">
    <property type="protein sequence ID" value="CAI9095388.1"/>
    <property type="molecule type" value="Genomic_DNA"/>
</dbReference>
<feature type="domain" description="Xylanase inhibitor N-terminal" evidence="5">
    <location>
        <begin position="143"/>
        <end position="295"/>
    </location>
</feature>
<name>A0AAV1CJV1_OLDCO</name>
<feature type="signal peptide" evidence="3">
    <location>
        <begin position="1"/>
        <end position="26"/>
    </location>
</feature>
<gene>
    <name evidence="6" type="ORF">OLC1_LOCUS6379</name>
</gene>
<evidence type="ECO:0000256" key="1">
    <source>
        <dbReference type="ARBA" id="ARBA00007447"/>
    </source>
</evidence>
<evidence type="ECO:0000313" key="6">
    <source>
        <dbReference type="EMBL" id="CAI9095388.1"/>
    </source>
</evidence>
<feature type="chain" id="PRO_5043998776" evidence="3">
    <location>
        <begin position="27"/>
        <end position="487"/>
    </location>
</feature>
<accession>A0AAV1CJV1</accession>
<dbReference type="InterPro" id="IPR032799">
    <property type="entry name" value="TAXi_C"/>
</dbReference>
<comment type="similarity">
    <text evidence="1">Belongs to the peptidase A1 family.</text>
</comment>
<sequence length="487" mass="54538">MEHSYIFLFFHLSLFILPTIYIPAKCMSSSLPNLPLTVTLNHNATMKSIRNFMAFDATQLLKNPPQVSPIDSELHSNQTLSIPLYDVNLFLKSNYKDYRTLMVSTLAKDAKRAAWMASFIEVNSSGIHQNFVELLVGFVEGVYATTLQVGTPPQTDVWIVDTGSNLIWWDCKPCKNCPANSFDPSKSSTFKQVNCGDSNDCPNRLGLKCSSSWFSRKCVFGVDYIDGTRAEGFMAHDRITTNGGTLIEDLKFGCSDAGPKQFTNHKFTGIMGFGRGALSFPSQYKATSFSYCLAPTFLSNPMFLNTLIFRSQTTLKLPLYLSWETSYSAQLVGITVGNQYAKANPNPPQDRYIRAVVDSGTRLTWLPPNLYYRFRNILRSSFSLPSTRHGRLDTCYKIGSRDITTLNIPAVTFIFLGSSGEPKQILSLNAEQIFVPVDNYHAGIYCLAFAPQEKEHSFALIGNVQLTGTRVTVDLQYKNMYLDVNKC</sequence>
<dbReference type="PANTHER" id="PTHR13683:SF679">
    <property type="entry name" value="ASPARTYL PROTEASE FAMILY PROTEIN 2"/>
    <property type="match status" value="1"/>
</dbReference>
<dbReference type="InterPro" id="IPR032861">
    <property type="entry name" value="TAXi_N"/>
</dbReference>
<dbReference type="GO" id="GO:0006508">
    <property type="term" value="P:proteolysis"/>
    <property type="evidence" value="ECO:0007669"/>
    <property type="project" value="InterPro"/>
</dbReference>
<protein>
    <submittedName>
        <fullName evidence="6">OLC1v1031328C1</fullName>
    </submittedName>
</protein>
<organism evidence="6 7">
    <name type="scientific">Oldenlandia corymbosa var. corymbosa</name>
    <dbReference type="NCBI Taxonomy" id="529605"/>
    <lineage>
        <taxon>Eukaryota</taxon>
        <taxon>Viridiplantae</taxon>
        <taxon>Streptophyta</taxon>
        <taxon>Embryophyta</taxon>
        <taxon>Tracheophyta</taxon>
        <taxon>Spermatophyta</taxon>
        <taxon>Magnoliopsida</taxon>
        <taxon>eudicotyledons</taxon>
        <taxon>Gunneridae</taxon>
        <taxon>Pentapetalae</taxon>
        <taxon>asterids</taxon>
        <taxon>lamiids</taxon>
        <taxon>Gentianales</taxon>
        <taxon>Rubiaceae</taxon>
        <taxon>Rubioideae</taxon>
        <taxon>Spermacoceae</taxon>
        <taxon>Hedyotis-Oldenlandia complex</taxon>
        <taxon>Oldenlandia</taxon>
    </lineage>
</organism>